<dbReference type="Gene3D" id="1.20.1260.10">
    <property type="match status" value="1"/>
</dbReference>
<protein>
    <submittedName>
        <fullName evidence="1">Uncharacterized protein</fullName>
    </submittedName>
</protein>
<dbReference type="RefSeq" id="WP_145291895.1">
    <property type="nucleotide sequence ID" value="NZ_CP036291.1"/>
</dbReference>
<accession>A0A518DJT9</accession>
<proteinExistence type="predicted"/>
<dbReference type="Pfam" id="PF05974">
    <property type="entry name" value="DUF892"/>
    <property type="match status" value="1"/>
</dbReference>
<dbReference type="InterPro" id="IPR047114">
    <property type="entry name" value="YciF"/>
</dbReference>
<dbReference type="KEGG" id="pnd:Pla175_51710"/>
<dbReference type="InterPro" id="IPR009078">
    <property type="entry name" value="Ferritin-like_SF"/>
</dbReference>
<name>A0A518DJT9_9BACT</name>
<dbReference type="OrthoDB" id="9795056at2"/>
<dbReference type="PANTHER" id="PTHR30565:SF9">
    <property type="entry name" value="PROTEIN YCIF"/>
    <property type="match status" value="1"/>
</dbReference>
<dbReference type="InterPro" id="IPR010287">
    <property type="entry name" value="DUF892_YciF-like"/>
</dbReference>
<dbReference type="AlphaFoldDB" id="A0A518DJT9"/>
<dbReference type="Proteomes" id="UP000317429">
    <property type="component" value="Chromosome"/>
</dbReference>
<gene>
    <name evidence="1" type="ORF">Pla175_51710</name>
</gene>
<organism evidence="1 2">
    <name type="scientific">Pirellulimonas nuda</name>
    <dbReference type="NCBI Taxonomy" id="2528009"/>
    <lineage>
        <taxon>Bacteria</taxon>
        <taxon>Pseudomonadati</taxon>
        <taxon>Planctomycetota</taxon>
        <taxon>Planctomycetia</taxon>
        <taxon>Pirellulales</taxon>
        <taxon>Lacipirellulaceae</taxon>
        <taxon>Pirellulimonas</taxon>
    </lineage>
</organism>
<sequence length="164" mass="17879">MKLDSLEKLYVHELKDLYSAETQLLEALPKMEAAATDKGLKQAFSDHLKETRGHVARLESLFKKLDFAPGGHRCAGMEGLIKEGAELLKADAPAKVLDAALISAAQRVEHYEMAGYGAARAYADKLGHHDAADELQKTLDEEGHADRALSRLAERSINALAMLA</sequence>
<dbReference type="PANTHER" id="PTHR30565">
    <property type="entry name" value="PROTEIN YCIF"/>
    <property type="match status" value="1"/>
</dbReference>
<reference evidence="1 2" key="1">
    <citation type="submission" date="2019-02" db="EMBL/GenBank/DDBJ databases">
        <title>Deep-cultivation of Planctomycetes and their phenomic and genomic characterization uncovers novel biology.</title>
        <authorList>
            <person name="Wiegand S."/>
            <person name="Jogler M."/>
            <person name="Boedeker C."/>
            <person name="Pinto D."/>
            <person name="Vollmers J."/>
            <person name="Rivas-Marin E."/>
            <person name="Kohn T."/>
            <person name="Peeters S.H."/>
            <person name="Heuer A."/>
            <person name="Rast P."/>
            <person name="Oberbeckmann S."/>
            <person name="Bunk B."/>
            <person name="Jeske O."/>
            <person name="Meyerdierks A."/>
            <person name="Storesund J.E."/>
            <person name="Kallscheuer N."/>
            <person name="Luecker S."/>
            <person name="Lage O.M."/>
            <person name="Pohl T."/>
            <person name="Merkel B.J."/>
            <person name="Hornburger P."/>
            <person name="Mueller R.-W."/>
            <person name="Bruemmer F."/>
            <person name="Labrenz M."/>
            <person name="Spormann A.M."/>
            <person name="Op den Camp H."/>
            <person name="Overmann J."/>
            <person name="Amann R."/>
            <person name="Jetten M.S.M."/>
            <person name="Mascher T."/>
            <person name="Medema M.H."/>
            <person name="Devos D.P."/>
            <person name="Kaster A.-K."/>
            <person name="Ovreas L."/>
            <person name="Rohde M."/>
            <person name="Galperin M.Y."/>
            <person name="Jogler C."/>
        </authorList>
    </citation>
    <scope>NUCLEOTIDE SEQUENCE [LARGE SCALE GENOMIC DNA]</scope>
    <source>
        <strain evidence="1 2">Pla175</strain>
    </source>
</reference>
<dbReference type="InterPro" id="IPR012347">
    <property type="entry name" value="Ferritin-like"/>
</dbReference>
<keyword evidence="2" id="KW-1185">Reference proteome</keyword>
<evidence type="ECO:0000313" key="1">
    <source>
        <dbReference type="EMBL" id="QDU91740.1"/>
    </source>
</evidence>
<dbReference type="SUPFAM" id="SSF47240">
    <property type="entry name" value="Ferritin-like"/>
    <property type="match status" value="1"/>
</dbReference>
<dbReference type="EMBL" id="CP036291">
    <property type="protein sequence ID" value="QDU91740.1"/>
    <property type="molecule type" value="Genomic_DNA"/>
</dbReference>
<evidence type="ECO:0000313" key="2">
    <source>
        <dbReference type="Proteomes" id="UP000317429"/>
    </source>
</evidence>